<gene>
    <name evidence="2" type="ORF">Q7C36_001605</name>
</gene>
<proteinExistence type="predicted"/>
<keyword evidence="3" id="KW-1185">Reference proteome</keyword>
<evidence type="ECO:0000313" key="2">
    <source>
        <dbReference type="EMBL" id="KAK2865549.1"/>
    </source>
</evidence>
<feature type="compositionally biased region" description="Basic and acidic residues" evidence="1">
    <location>
        <begin position="111"/>
        <end position="120"/>
    </location>
</feature>
<evidence type="ECO:0000256" key="1">
    <source>
        <dbReference type="SAM" id="MobiDB-lite"/>
    </source>
</evidence>
<protein>
    <submittedName>
        <fullName evidence="2">Uncharacterized protein</fullName>
    </submittedName>
</protein>
<comment type="caution">
    <text evidence="2">The sequence shown here is derived from an EMBL/GenBank/DDBJ whole genome shotgun (WGS) entry which is preliminary data.</text>
</comment>
<dbReference type="AlphaFoldDB" id="A0AA88T841"/>
<feature type="region of interest" description="Disordered" evidence="1">
    <location>
        <begin position="111"/>
        <end position="130"/>
    </location>
</feature>
<dbReference type="Proteomes" id="UP001187315">
    <property type="component" value="Unassembled WGS sequence"/>
</dbReference>
<accession>A0AA88T841</accession>
<name>A0AA88T841_TACVA</name>
<feature type="compositionally biased region" description="Basic residues" evidence="1">
    <location>
        <begin position="121"/>
        <end position="130"/>
    </location>
</feature>
<evidence type="ECO:0000313" key="3">
    <source>
        <dbReference type="Proteomes" id="UP001187315"/>
    </source>
</evidence>
<sequence>MDDDTSVFVSSSEDRVCARVTLQELTVQRKGLWGQVAMMALGSFGVAKSRVHLMHLESKIEGVWKHGTEWVTAMAGTSFVQGRGQRPGLKWADRRLDRSRTGYGRTALRAEKEGFVDKKERRERRSPRKE</sequence>
<dbReference type="EMBL" id="JAVHJS010000002">
    <property type="protein sequence ID" value="KAK2865549.1"/>
    <property type="molecule type" value="Genomic_DNA"/>
</dbReference>
<reference evidence="2" key="1">
    <citation type="submission" date="2023-08" db="EMBL/GenBank/DDBJ databases">
        <title>Pelteobagrus vachellii genome.</title>
        <authorList>
            <person name="Liu H."/>
        </authorList>
    </citation>
    <scope>NUCLEOTIDE SEQUENCE</scope>
    <source>
        <strain evidence="2">PRFRI_2022a</strain>
        <tissue evidence="2">Muscle</tissue>
    </source>
</reference>
<organism evidence="2 3">
    <name type="scientific">Tachysurus vachellii</name>
    <name type="common">Darkbarbel catfish</name>
    <name type="synonym">Pelteobagrus vachellii</name>
    <dbReference type="NCBI Taxonomy" id="175792"/>
    <lineage>
        <taxon>Eukaryota</taxon>
        <taxon>Metazoa</taxon>
        <taxon>Chordata</taxon>
        <taxon>Craniata</taxon>
        <taxon>Vertebrata</taxon>
        <taxon>Euteleostomi</taxon>
        <taxon>Actinopterygii</taxon>
        <taxon>Neopterygii</taxon>
        <taxon>Teleostei</taxon>
        <taxon>Ostariophysi</taxon>
        <taxon>Siluriformes</taxon>
        <taxon>Bagridae</taxon>
        <taxon>Tachysurus</taxon>
    </lineage>
</organism>